<dbReference type="SMART" id="SM00239">
    <property type="entry name" value="C2"/>
    <property type="match status" value="1"/>
</dbReference>
<feature type="domain" description="MHD1" evidence="3">
    <location>
        <begin position="637"/>
        <end position="762"/>
    </location>
</feature>
<feature type="coiled-coil region" evidence="1">
    <location>
        <begin position="10"/>
        <end position="55"/>
    </location>
</feature>
<accession>A0AAD5XKC1</accession>
<organism evidence="4 5">
    <name type="scientific">Physocladia obscura</name>
    <dbReference type="NCBI Taxonomy" id="109957"/>
    <lineage>
        <taxon>Eukaryota</taxon>
        <taxon>Fungi</taxon>
        <taxon>Fungi incertae sedis</taxon>
        <taxon>Chytridiomycota</taxon>
        <taxon>Chytridiomycota incertae sedis</taxon>
        <taxon>Chytridiomycetes</taxon>
        <taxon>Chytridiales</taxon>
        <taxon>Chytriomycetaceae</taxon>
        <taxon>Physocladia</taxon>
    </lineage>
</organism>
<dbReference type="Pfam" id="PF00168">
    <property type="entry name" value="C2"/>
    <property type="match status" value="1"/>
</dbReference>
<dbReference type="Gene3D" id="2.60.40.150">
    <property type="entry name" value="C2 domain"/>
    <property type="match status" value="1"/>
</dbReference>
<dbReference type="SUPFAM" id="SSF49562">
    <property type="entry name" value="C2 domain (Calcium/lipid-binding domain, CaLB)"/>
    <property type="match status" value="1"/>
</dbReference>
<gene>
    <name evidence="4" type="ORF">HK100_000740</name>
</gene>
<name>A0AAD5XKC1_9FUNG</name>
<proteinExistence type="predicted"/>
<dbReference type="PANTHER" id="PTHR47263">
    <property type="entry name" value="ADENYLATE CYCLASE ACTIVATION PROTEIN GIT1"/>
    <property type="match status" value="1"/>
</dbReference>
<keyword evidence="5" id="KW-1185">Reference proteome</keyword>
<dbReference type="PROSITE" id="PS50004">
    <property type="entry name" value="C2"/>
    <property type="match status" value="1"/>
</dbReference>
<dbReference type="InterPro" id="IPR000008">
    <property type="entry name" value="C2_dom"/>
</dbReference>
<dbReference type="PANTHER" id="PTHR47263:SF1">
    <property type="entry name" value="C2 DOMAIN PROTEIN (AFU_ORTHOLOGUE AFUA_7G02350)"/>
    <property type="match status" value="1"/>
</dbReference>
<dbReference type="EMBL" id="JADGJH010000115">
    <property type="protein sequence ID" value="KAJ3137232.1"/>
    <property type="molecule type" value="Genomic_DNA"/>
</dbReference>
<evidence type="ECO:0000313" key="5">
    <source>
        <dbReference type="Proteomes" id="UP001211907"/>
    </source>
</evidence>
<dbReference type="PROSITE" id="PS51258">
    <property type="entry name" value="MHD1"/>
    <property type="match status" value="1"/>
</dbReference>
<dbReference type="Gene3D" id="1.10.357.50">
    <property type="match status" value="1"/>
</dbReference>
<feature type="domain" description="C2" evidence="2">
    <location>
        <begin position="814"/>
        <end position="936"/>
    </location>
</feature>
<dbReference type="Proteomes" id="UP001211907">
    <property type="component" value="Unassembled WGS sequence"/>
</dbReference>
<comment type="caution">
    <text evidence="4">The sequence shown here is derived from an EMBL/GenBank/DDBJ whole genome shotgun (WGS) entry which is preliminary data.</text>
</comment>
<evidence type="ECO:0000256" key="1">
    <source>
        <dbReference type="SAM" id="Coils"/>
    </source>
</evidence>
<dbReference type="InterPro" id="IPR052811">
    <property type="entry name" value="Glucose_resp_signaling"/>
</dbReference>
<evidence type="ECO:0000313" key="4">
    <source>
        <dbReference type="EMBL" id="KAJ3137232.1"/>
    </source>
</evidence>
<dbReference type="AlphaFoldDB" id="A0AAD5XKC1"/>
<dbReference type="InterPro" id="IPR014770">
    <property type="entry name" value="Munc13_1"/>
</dbReference>
<reference evidence="4" key="1">
    <citation type="submission" date="2020-05" db="EMBL/GenBank/DDBJ databases">
        <title>Phylogenomic resolution of chytrid fungi.</title>
        <authorList>
            <person name="Stajich J.E."/>
            <person name="Amses K."/>
            <person name="Simmons R."/>
            <person name="Seto K."/>
            <person name="Myers J."/>
            <person name="Bonds A."/>
            <person name="Quandt C.A."/>
            <person name="Barry K."/>
            <person name="Liu P."/>
            <person name="Grigoriev I."/>
            <person name="Longcore J.E."/>
            <person name="James T.Y."/>
        </authorList>
    </citation>
    <scope>NUCLEOTIDE SEQUENCE</scope>
    <source>
        <strain evidence="4">JEL0513</strain>
    </source>
</reference>
<sequence length="1201" mass="135041">MSRTRTALGRNNIRAQMKQEAEAALRLKAETEAQARAAEAQRQQLEAQRVEEAKRRDRRATLSAAALCLHSNLPTTPTIHNPTALLGSFDAPPPSPGEASVSPAGDLILGAKTITQYRARLKQTAAILASTHIDLHGGALAYATIVFASAADRYLQQTEQIKANLNNFAVMCLPMMCAAIQSEILLLLESAKKGAQGAAVDWSPANRDSLFLAVANMFIATLSQIIVAESSRAASAHPLFRKDDLYLRSLVAKFLVDNSRVSADSIVVTSLTKWLQIVANANDEEFSDVSRNAKLASQMDLAYWTQYRDQLKSNTLQSKEQQDFKDQRAYETWKQSQLSICEARIKSLSSTTSSKTITEFPDSARDLFIPDARETYYLELLRMCILHDVKPITEANDPTSMLSELSSKSVALLEECAMRWRLTKAWTAMAYVSVVVQLYVESVFEITDICGAVLEIFGDHGGPAFQKRSEDQFYLENLENLQKYMLLSFNMYRELFKLPRDSANAQIQAFAIILQAINADPLWIASKRNSPDYSADVTAFLYRRIASNFQRNFDKLFAKFCREDRLSGLVLLTHAISVELDQLNGFFYDKIYDAFHFSDVAESVYIQQNLIELLEELKSLSNKDDMNIVLGPEGLYNEVSELFGKLDDHRHDQTAGAATTGVKKYDIEEFFRPYIELWLDQMKDQWSEWATNAIRNDSFIPIMAPTTMYSSSIRDIFGFFNNGLKFIKKMKEGATDPERQKILLIKFLRVMGKSIETFADGTFKEFEEFSFANHENEIPANFNPQQCIKLNNLVGAKRQLELIFTELNVAINSDLPSIDPTARRIDIVAGKFSLKVTVVRALNLPVTDAHSADPFVIIKRGTLPDPIGVSTIISRSLNPVWNQSWKFQGANDQDPGSFYFQICQVDGRGREQPFAQSQMAISFADPLFNDFLTHDVPLGLMPQGMLMLRVLRLGEIEDVDFWIRYTKETLEYTAEKMVRVFSDTIVRYGEIVWTKCANSFKIGPGIFGYGTSNAALATAPVDESKVEQAMMPFFKYLDQNLTIMNENLDRKLLDEFLAGPFFLGYNPATNAQQKQPAIGDADMTALLRTFSVKERIDIDKPSLLALVVWNELLTRMHSSVTAFKSNDNGATAAAATTERRQVEALVIVLEYLKAFFYCDLGGRCCGFPTRILENVKYREVRAMMRVLVPDSILFSTAVASS</sequence>
<protein>
    <recommendedName>
        <fullName evidence="6">C2 domain-containing protein</fullName>
    </recommendedName>
</protein>
<evidence type="ECO:0000259" key="2">
    <source>
        <dbReference type="PROSITE" id="PS50004"/>
    </source>
</evidence>
<evidence type="ECO:0008006" key="6">
    <source>
        <dbReference type="Google" id="ProtNLM"/>
    </source>
</evidence>
<evidence type="ECO:0000259" key="3">
    <source>
        <dbReference type="PROSITE" id="PS51258"/>
    </source>
</evidence>
<dbReference type="InterPro" id="IPR035892">
    <property type="entry name" value="C2_domain_sf"/>
</dbReference>
<keyword evidence="1" id="KW-0175">Coiled coil</keyword>